<reference evidence="1 2" key="1">
    <citation type="submission" date="2024-06" db="EMBL/GenBank/DDBJ databases">
        <title>Draft genome sequence of Helicobacter trogontum NHP16-4001.</title>
        <authorList>
            <person name="Rimbara E."/>
            <person name="Suzuki M."/>
        </authorList>
    </citation>
    <scope>NUCLEOTIDE SEQUENCE [LARGE SCALE GENOMIC DNA]</scope>
    <source>
        <strain evidence="1 2">NHP16-4001</strain>
    </source>
</reference>
<gene>
    <name evidence="1" type="ORF">NHP164001_10060</name>
</gene>
<accession>A0ABQ0D440</accession>
<proteinExistence type="predicted"/>
<dbReference type="RefSeq" id="WP_052089300.1">
    <property type="nucleotide sequence ID" value="NZ_FZNF01000052.1"/>
</dbReference>
<sequence>MRMTHVIISVLFIAVLFVGCMLIPAQPTNPKKAKELDRFADKYGGFYIFDKQFVDEIKQREMERKEYMDIFFKTHKLFTRDDLASLNKALPQTLSNGCKYYENEILFFQDKPKYTYYENKIKEYLGAENYNKLKPYMYVYSYYECSEKIYPLIISLNIQYDMVKYGLFGDEGRGFSIAKHYSVPAGTRKYSSTFYLINDRFVESKENENDK</sequence>
<evidence type="ECO:0000313" key="1">
    <source>
        <dbReference type="EMBL" id="GAB0172990.1"/>
    </source>
</evidence>
<organism evidence="1 2">
    <name type="scientific">Helicobacter trogontum</name>
    <dbReference type="NCBI Taxonomy" id="50960"/>
    <lineage>
        <taxon>Bacteria</taxon>
        <taxon>Pseudomonadati</taxon>
        <taxon>Campylobacterota</taxon>
        <taxon>Epsilonproteobacteria</taxon>
        <taxon>Campylobacterales</taxon>
        <taxon>Helicobacteraceae</taxon>
        <taxon>Helicobacter</taxon>
    </lineage>
</organism>
<protein>
    <recommendedName>
        <fullName evidence="3">tRNA 2-selenouridine synthase</fullName>
    </recommendedName>
</protein>
<dbReference type="Proteomes" id="UP001562457">
    <property type="component" value="Unassembled WGS sequence"/>
</dbReference>
<name>A0ABQ0D440_9HELI</name>
<evidence type="ECO:0008006" key="3">
    <source>
        <dbReference type="Google" id="ProtNLM"/>
    </source>
</evidence>
<evidence type="ECO:0000313" key="2">
    <source>
        <dbReference type="Proteomes" id="UP001562457"/>
    </source>
</evidence>
<dbReference type="EMBL" id="BAAFHN010000019">
    <property type="protein sequence ID" value="GAB0172990.1"/>
    <property type="molecule type" value="Genomic_DNA"/>
</dbReference>
<keyword evidence="2" id="KW-1185">Reference proteome</keyword>
<dbReference type="PROSITE" id="PS51257">
    <property type="entry name" value="PROKAR_LIPOPROTEIN"/>
    <property type="match status" value="1"/>
</dbReference>
<comment type="caution">
    <text evidence="1">The sequence shown here is derived from an EMBL/GenBank/DDBJ whole genome shotgun (WGS) entry which is preliminary data.</text>
</comment>